<evidence type="ECO:0000313" key="1">
    <source>
        <dbReference type="EMBL" id="KGI21433.1"/>
    </source>
</evidence>
<gene>
    <name evidence="1" type="ORF">HMPREF9304_10190</name>
</gene>
<reference evidence="1 2" key="1">
    <citation type="submission" date="2014-07" db="EMBL/GenBank/DDBJ databases">
        <authorList>
            <person name="McCorrison J."/>
            <person name="Sanka R."/>
            <person name="Torralba M."/>
            <person name="Gillis M."/>
            <person name="Haft D.H."/>
            <person name="Methe B."/>
            <person name="Sutton G."/>
            <person name="Nelson K.E."/>
        </authorList>
    </citation>
    <scope>NUCLEOTIDE SEQUENCE [LARGE SCALE GENOMIC DNA]</scope>
    <source>
        <strain evidence="1 2">S9-PR14</strain>
    </source>
</reference>
<proteinExistence type="predicted"/>
<dbReference type="AlphaFoldDB" id="A0A098YRZ2"/>
<comment type="caution">
    <text evidence="1">The sequence shown here is derived from an EMBL/GenBank/DDBJ whole genome shotgun (WGS) entry which is preliminary data.</text>
</comment>
<dbReference type="Proteomes" id="UP000029723">
    <property type="component" value="Unassembled WGS sequence"/>
</dbReference>
<name>A0A098YRZ2_9BACT</name>
<evidence type="ECO:0000313" key="2">
    <source>
        <dbReference type="Proteomes" id="UP000029723"/>
    </source>
</evidence>
<organism evidence="1 2">
    <name type="scientific">Hoylesella timonensis S9-PR14</name>
    <dbReference type="NCBI Taxonomy" id="1401062"/>
    <lineage>
        <taxon>Bacteria</taxon>
        <taxon>Pseudomonadati</taxon>
        <taxon>Bacteroidota</taxon>
        <taxon>Bacteroidia</taxon>
        <taxon>Bacteroidales</taxon>
        <taxon>Prevotellaceae</taxon>
        <taxon>Hoylesella</taxon>
    </lineage>
</organism>
<sequence>MNNTPTLIPMKGISRRCLEKNRKLLPFTVHFLTAQNCMNNAIAISDCPDLLESAEKFGLKTCLEVSEEGQDVLVSCHNFINNTLLIIT</sequence>
<dbReference type="EMBL" id="JRPQ01000151">
    <property type="protein sequence ID" value="KGI21433.1"/>
    <property type="molecule type" value="Genomic_DNA"/>
</dbReference>
<accession>A0A098YRZ2</accession>
<protein>
    <submittedName>
        <fullName evidence="1">Uncharacterized protein</fullName>
    </submittedName>
</protein>